<sequence length="248" mass="27424">MCDGINDDVTLLFYENVDVVDYEETRKLFMAWTGCRDKRGLTICLFDMKYLTSNLGSFKKSCDFSSIAQPTPTGLPSAVTLRAVAVFEGMVRFVWPLCSRIRKRPNRVIVTGAPSYLPRLWIWAKDWIDPLTASKLMMPTEDEVLPILATYIDAANIPKKYEGEYGFEHGRQPDLDPAIDEIIDWLAPCSSSFPAGSMKLVFSSIGMRLAAAAGSIDGTQRTLLAGIVHPDRLVTTQSDDAAGGANKM</sequence>
<dbReference type="SUPFAM" id="SSF52087">
    <property type="entry name" value="CRAL/TRIO domain"/>
    <property type="match status" value="1"/>
</dbReference>
<protein>
    <recommendedName>
        <fullName evidence="1">CRAL-TRIO domain-containing protein</fullName>
    </recommendedName>
</protein>
<proteinExistence type="predicted"/>
<dbReference type="Gene3D" id="3.40.525.10">
    <property type="entry name" value="CRAL-TRIO lipid binding domain"/>
    <property type="match status" value="2"/>
</dbReference>
<dbReference type="AlphaFoldDB" id="A0A8H6CAF0"/>
<accession>A0A8H6CAF0</accession>
<feature type="domain" description="CRAL-TRIO" evidence="1">
    <location>
        <begin position="63"/>
        <end position="169"/>
    </location>
</feature>
<dbReference type="GeneID" id="59332429"/>
<evidence type="ECO:0000313" key="3">
    <source>
        <dbReference type="Proteomes" id="UP000593566"/>
    </source>
</evidence>
<dbReference type="RefSeq" id="XP_037148986.1">
    <property type="nucleotide sequence ID" value="XM_037294939.1"/>
</dbReference>
<dbReference type="PROSITE" id="PS50191">
    <property type="entry name" value="CRAL_TRIO"/>
    <property type="match status" value="1"/>
</dbReference>
<comment type="caution">
    <text evidence="2">The sequence shown here is derived from an EMBL/GenBank/DDBJ whole genome shotgun (WGS) entry which is preliminary data.</text>
</comment>
<evidence type="ECO:0000259" key="1">
    <source>
        <dbReference type="PROSITE" id="PS50191"/>
    </source>
</evidence>
<keyword evidence="3" id="KW-1185">Reference proteome</keyword>
<reference evidence="2 3" key="1">
    <citation type="journal article" date="2020" name="Genomics">
        <title>Complete, high-quality genomes from long-read metagenomic sequencing of two wolf lichen thalli reveals enigmatic genome architecture.</title>
        <authorList>
            <person name="McKenzie S.K."/>
            <person name="Walston R.F."/>
            <person name="Allen J.L."/>
        </authorList>
    </citation>
    <scope>NUCLEOTIDE SEQUENCE [LARGE SCALE GENOMIC DNA]</scope>
    <source>
        <strain evidence="2">WasteWater1</strain>
    </source>
</reference>
<gene>
    <name evidence="2" type="ORF">HO133_004020</name>
</gene>
<dbReference type="EMBL" id="JACCJB010000019">
    <property type="protein sequence ID" value="KAF6219551.1"/>
    <property type="molecule type" value="Genomic_DNA"/>
</dbReference>
<dbReference type="Pfam" id="PF00650">
    <property type="entry name" value="CRAL_TRIO"/>
    <property type="match status" value="1"/>
</dbReference>
<name>A0A8H6CAF0_9LECA</name>
<dbReference type="InterPro" id="IPR001251">
    <property type="entry name" value="CRAL-TRIO_dom"/>
</dbReference>
<dbReference type="InterPro" id="IPR036865">
    <property type="entry name" value="CRAL-TRIO_dom_sf"/>
</dbReference>
<dbReference type="Proteomes" id="UP000593566">
    <property type="component" value="Unassembled WGS sequence"/>
</dbReference>
<organism evidence="2 3">
    <name type="scientific">Letharia lupina</name>
    <dbReference type="NCBI Taxonomy" id="560253"/>
    <lineage>
        <taxon>Eukaryota</taxon>
        <taxon>Fungi</taxon>
        <taxon>Dikarya</taxon>
        <taxon>Ascomycota</taxon>
        <taxon>Pezizomycotina</taxon>
        <taxon>Lecanoromycetes</taxon>
        <taxon>OSLEUM clade</taxon>
        <taxon>Lecanoromycetidae</taxon>
        <taxon>Lecanorales</taxon>
        <taxon>Lecanorineae</taxon>
        <taxon>Parmeliaceae</taxon>
        <taxon>Letharia</taxon>
    </lineage>
</organism>
<evidence type="ECO:0000313" key="2">
    <source>
        <dbReference type="EMBL" id="KAF6219551.1"/>
    </source>
</evidence>